<reference evidence="2 3" key="1">
    <citation type="submission" date="2019-11" db="EMBL/GenBank/DDBJ databases">
        <authorList>
            <person name="Holert J."/>
        </authorList>
    </citation>
    <scope>NUCLEOTIDE SEQUENCE [LARGE SCALE GENOMIC DNA]</scope>
    <source>
        <strain evidence="2">BC5_2</strain>
    </source>
</reference>
<dbReference type="EMBL" id="CACSII010000007">
    <property type="protein sequence ID" value="CAA0099440.1"/>
    <property type="molecule type" value="Genomic_DNA"/>
</dbReference>
<protein>
    <submittedName>
        <fullName evidence="2">Uncharacterized protein</fullName>
    </submittedName>
</protein>
<evidence type="ECO:0000313" key="2">
    <source>
        <dbReference type="EMBL" id="CAA0099440.1"/>
    </source>
</evidence>
<name>A0A5S9P7Q1_9GAMM</name>
<evidence type="ECO:0000313" key="3">
    <source>
        <dbReference type="Proteomes" id="UP000434580"/>
    </source>
</evidence>
<proteinExistence type="predicted"/>
<accession>A0A5S9P7Q1</accession>
<evidence type="ECO:0000256" key="1">
    <source>
        <dbReference type="SAM" id="MobiDB-lite"/>
    </source>
</evidence>
<dbReference type="OrthoDB" id="5812445at2"/>
<gene>
    <name evidence="2" type="ORF">DPBNPPHM_03708</name>
</gene>
<sequence length="274" mass="29602">MSNDTVILNDADIRAKNYARRQSKDIPVTKQFAVNATGNLFIATTLNGGSTNNVEISKEAEEAFGQVSVFFSAMTKAMDAEGKSLYDYDALNRMVSASGLFARVTESTVRFKSDQWGVTIGNELIKALFGMSGNLAAIGKSLMDMIAGMGEQSVKISSDTEGKKTRVGTIVFICEYLLGAVSIVPIILSVDAEEAKGIWQAGPCLKAEHKSRQIDILKSTYLFVPPTFIKYAASLNEAMSDTEFNTLVHSIRGSLTKSEDNTTPPPATDDVPES</sequence>
<feature type="region of interest" description="Disordered" evidence="1">
    <location>
        <begin position="255"/>
        <end position="274"/>
    </location>
</feature>
<organism evidence="2 3">
    <name type="scientific">BD1-7 clade bacterium</name>
    <dbReference type="NCBI Taxonomy" id="2029982"/>
    <lineage>
        <taxon>Bacteria</taxon>
        <taxon>Pseudomonadati</taxon>
        <taxon>Pseudomonadota</taxon>
        <taxon>Gammaproteobacteria</taxon>
        <taxon>Cellvibrionales</taxon>
        <taxon>Spongiibacteraceae</taxon>
        <taxon>BD1-7 clade</taxon>
    </lineage>
</organism>
<dbReference type="AlphaFoldDB" id="A0A5S9P7Q1"/>
<dbReference type="Proteomes" id="UP000434580">
    <property type="component" value="Unassembled WGS sequence"/>
</dbReference>